<keyword evidence="2" id="KW-1185">Reference proteome</keyword>
<evidence type="ECO:0000313" key="1">
    <source>
        <dbReference type="EMBL" id="TNV78555.1"/>
    </source>
</evidence>
<dbReference type="EMBL" id="RRYP01010174">
    <property type="protein sequence ID" value="TNV78555.1"/>
    <property type="molecule type" value="Genomic_DNA"/>
</dbReference>
<evidence type="ECO:0000313" key="2">
    <source>
        <dbReference type="Proteomes" id="UP000785679"/>
    </source>
</evidence>
<reference evidence="1" key="1">
    <citation type="submission" date="2019-06" db="EMBL/GenBank/DDBJ databases">
        <authorList>
            <person name="Zheng W."/>
        </authorList>
    </citation>
    <scope>NUCLEOTIDE SEQUENCE</scope>
    <source>
        <strain evidence="1">QDHG01</strain>
    </source>
</reference>
<name>A0A8J8NQ57_HALGN</name>
<dbReference type="Proteomes" id="UP000785679">
    <property type="component" value="Unassembled WGS sequence"/>
</dbReference>
<accession>A0A8J8NQ57</accession>
<protein>
    <submittedName>
        <fullName evidence="1">Uncharacterized protein</fullName>
    </submittedName>
</protein>
<dbReference type="AlphaFoldDB" id="A0A8J8NQ57"/>
<organism evidence="1 2">
    <name type="scientific">Halteria grandinella</name>
    <dbReference type="NCBI Taxonomy" id="5974"/>
    <lineage>
        <taxon>Eukaryota</taxon>
        <taxon>Sar</taxon>
        <taxon>Alveolata</taxon>
        <taxon>Ciliophora</taxon>
        <taxon>Intramacronucleata</taxon>
        <taxon>Spirotrichea</taxon>
        <taxon>Stichotrichia</taxon>
        <taxon>Sporadotrichida</taxon>
        <taxon>Halteriidae</taxon>
        <taxon>Halteria</taxon>
    </lineage>
</organism>
<gene>
    <name evidence="1" type="ORF">FGO68_gene569</name>
</gene>
<proteinExistence type="predicted"/>
<sequence length="98" mass="11069">MSDLISLPNVVLDGMRVGSRNFKSFVLLIKLRRLDGWRRQLDQFASIQLSYHLPYDHRSPILLLYPQAQSPLSDLNSPLLLLASIHTTVKQGAALICL</sequence>
<comment type="caution">
    <text evidence="1">The sequence shown here is derived from an EMBL/GenBank/DDBJ whole genome shotgun (WGS) entry which is preliminary data.</text>
</comment>